<keyword evidence="2" id="KW-0732">Signal</keyword>
<dbReference type="Pfam" id="PF14167">
    <property type="entry name" value="YfkD"/>
    <property type="match status" value="1"/>
</dbReference>
<evidence type="ECO:0008006" key="5">
    <source>
        <dbReference type="Google" id="ProtNLM"/>
    </source>
</evidence>
<name>A0ABT9ZSK6_9BACI</name>
<gene>
    <name evidence="3" type="ORF">J2S74_001328</name>
</gene>
<feature type="signal peptide" evidence="2">
    <location>
        <begin position="1"/>
        <end position="25"/>
    </location>
</feature>
<feature type="compositionally biased region" description="Acidic residues" evidence="1">
    <location>
        <begin position="28"/>
        <end position="37"/>
    </location>
</feature>
<keyword evidence="4" id="KW-1185">Reference proteome</keyword>
<accession>A0ABT9ZSK6</accession>
<protein>
    <recommendedName>
        <fullName evidence="5">YfkD-like protein</fullName>
    </recommendedName>
</protein>
<evidence type="ECO:0000256" key="1">
    <source>
        <dbReference type="SAM" id="MobiDB-lite"/>
    </source>
</evidence>
<sequence>MMKKALVYLLLPMIFLTITLTPVFAAEEGEGETEENPIPDSAMDISKDNTYPNPTQDLPRLHPSELAQELLDSTDIKIENPELIKMFNESAIKGSKLALFMNVSIYLGQWPLAYESEESKFNWDFEKVNTNVLDNRGGNEAKKIQYSQDQQKRIKGGLTAEVPNGEMVQQLMLLKATEKLNMPLTFSTVIGYNTKADRYYSVPPQMMGYLDTYAAAVNEKGKVTYGEVYLRMRGDKKWLEVKNVTQQGIGAWIPIQDYVNLRVQTTKQPR</sequence>
<dbReference type="EMBL" id="JAUSUG010000004">
    <property type="protein sequence ID" value="MDQ0253955.1"/>
    <property type="molecule type" value="Genomic_DNA"/>
</dbReference>
<feature type="region of interest" description="Disordered" evidence="1">
    <location>
        <begin position="28"/>
        <end position="60"/>
    </location>
</feature>
<organism evidence="3 4">
    <name type="scientific">Evansella vedderi</name>
    <dbReference type="NCBI Taxonomy" id="38282"/>
    <lineage>
        <taxon>Bacteria</taxon>
        <taxon>Bacillati</taxon>
        <taxon>Bacillota</taxon>
        <taxon>Bacilli</taxon>
        <taxon>Bacillales</taxon>
        <taxon>Bacillaceae</taxon>
        <taxon>Evansella</taxon>
    </lineage>
</organism>
<comment type="caution">
    <text evidence="3">The sequence shown here is derived from an EMBL/GenBank/DDBJ whole genome shotgun (WGS) entry which is preliminary data.</text>
</comment>
<proteinExistence type="predicted"/>
<evidence type="ECO:0000313" key="3">
    <source>
        <dbReference type="EMBL" id="MDQ0253955.1"/>
    </source>
</evidence>
<feature type="chain" id="PRO_5046903539" description="YfkD-like protein" evidence="2">
    <location>
        <begin position="26"/>
        <end position="270"/>
    </location>
</feature>
<dbReference type="RefSeq" id="WP_307323241.1">
    <property type="nucleotide sequence ID" value="NZ_JAUSUG010000004.1"/>
</dbReference>
<dbReference type="InterPro" id="IPR025548">
    <property type="entry name" value="YfkD"/>
</dbReference>
<reference evidence="3 4" key="1">
    <citation type="submission" date="2023-07" db="EMBL/GenBank/DDBJ databases">
        <title>Genomic Encyclopedia of Type Strains, Phase IV (KMG-IV): sequencing the most valuable type-strain genomes for metagenomic binning, comparative biology and taxonomic classification.</title>
        <authorList>
            <person name="Goeker M."/>
        </authorList>
    </citation>
    <scope>NUCLEOTIDE SEQUENCE [LARGE SCALE GENOMIC DNA]</scope>
    <source>
        <strain evidence="3 4">DSM 9768</strain>
    </source>
</reference>
<evidence type="ECO:0000313" key="4">
    <source>
        <dbReference type="Proteomes" id="UP001230005"/>
    </source>
</evidence>
<dbReference type="Proteomes" id="UP001230005">
    <property type="component" value="Unassembled WGS sequence"/>
</dbReference>
<evidence type="ECO:0000256" key="2">
    <source>
        <dbReference type="SAM" id="SignalP"/>
    </source>
</evidence>